<feature type="compositionally biased region" description="Basic and acidic residues" evidence="1">
    <location>
        <begin position="132"/>
        <end position="145"/>
    </location>
</feature>
<feature type="transmembrane region" description="Helical" evidence="2">
    <location>
        <begin position="46"/>
        <end position="67"/>
    </location>
</feature>
<evidence type="ECO:0000256" key="2">
    <source>
        <dbReference type="SAM" id="Phobius"/>
    </source>
</evidence>
<feature type="compositionally biased region" description="Polar residues" evidence="1">
    <location>
        <begin position="654"/>
        <end position="670"/>
    </location>
</feature>
<keyword evidence="2" id="KW-0472">Membrane</keyword>
<proteinExistence type="predicted"/>
<keyword evidence="2" id="KW-0812">Transmembrane</keyword>
<feature type="compositionally biased region" description="Basic and acidic residues" evidence="1">
    <location>
        <begin position="465"/>
        <end position="514"/>
    </location>
</feature>
<gene>
    <name evidence="3" type="ORF">ECRASSUSDP1_LOCUS29511</name>
</gene>
<name>A0AAD2DB73_EUPCR</name>
<evidence type="ECO:0000313" key="3">
    <source>
        <dbReference type="EMBL" id="CAI2387877.1"/>
    </source>
</evidence>
<feature type="region of interest" description="Disordered" evidence="1">
    <location>
        <begin position="654"/>
        <end position="690"/>
    </location>
</feature>
<feature type="compositionally biased region" description="Basic and acidic residues" evidence="1">
    <location>
        <begin position="379"/>
        <end position="388"/>
    </location>
</feature>
<feature type="compositionally biased region" description="Basic residues" evidence="1">
    <location>
        <begin position="672"/>
        <end position="690"/>
    </location>
</feature>
<feature type="compositionally biased region" description="Low complexity" evidence="1">
    <location>
        <begin position="451"/>
        <end position="464"/>
    </location>
</feature>
<keyword evidence="2" id="KW-1133">Transmembrane helix</keyword>
<sequence>MEVKITKIQPAPCILLTLFLIPNSACKILDKRGLSSESWFSKPINTIIFILLIFAVIMIVFIILLVYKASPSCRNWFKGLFRRKKSENSKDYLQRDLESYIQRKKSQKNDQLPDLESGRGKKYTQVDVDSQANEREGSFYSEEQKALPSQNSSRRNKKESMHNLSKLGKQESNNNKKVKFHELKDGDTDREIRDASEIEEVDFQEIADKKRQARLKMHSSPKHDLNGEGYDKTLQEDYRDNTAYFNKRQSKRKLPKNSNLNSENKLHQDMDEDQNQDRPVESSEELYDRGSYNSFKKNREKIAELMLNREKNISPDLLQEEEDEDQEIYTKKSLELQNKKLFKIMNRMYSYLKTEKRMDSREEKKDEKFHLSTISSTPKSDRKEKYNDDPYQNTPKRQHTPVEKDNEGLEKQRIEKKPQNSFKEIRKQILEQKKNEKRLAKQKKKELIELKNSSNGSISGNKNNTPREEEIDPKTQKMIERIEALQKAKEKQKEHAKLEKEESKNESGSLKDDTVNSSKNCYSDRKPPKPNRPQKREKSTFSPNPALQKFNLKESPSEKSRSSSTQHSKPKKIPKKKIKILSKSKIKRIQLQPPQSILNIRKNSVDTTNEIRLQVPDIKIARLSDETPKEKEIPTIEGFSSQIYKPLDNPARNCSVSSIKSSDNSQSVIQKQRLRKSKSSSKPKVSRGVY</sequence>
<feature type="compositionally biased region" description="Basic and acidic residues" evidence="1">
    <location>
        <begin position="400"/>
        <end position="449"/>
    </location>
</feature>
<feature type="region of interest" description="Disordered" evidence="1">
    <location>
        <begin position="245"/>
        <end position="289"/>
    </location>
</feature>
<keyword evidence="4" id="KW-1185">Reference proteome</keyword>
<feature type="compositionally biased region" description="Basic and acidic residues" evidence="1">
    <location>
        <begin position="357"/>
        <end position="370"/>
    </location>
</feature>
<organism evidence="3 4">
    <name type="scientific">Euplotes crassus</name>
    <dbReference type="NCBI Taxonomy" id="5936"/>
    <lineage>
        <taxon>Eukaryota</taxon>
        <taxon>Sar</taxon>
        <taxon>Alveolata</taxon>
        <taxon>Ciliophora</taxon>
        <taxon>Intramacronucleata</taxon>
        <taxon>Spirotrichea</taxon>
        <taxon>Hypotrichia</taxon>
        <taxon>Euplotida</taxon>
        <taxon>Euplotidae</taxon>
        <taxon>Moneuplotes</taxon>
    </lineage>
</organism>
<evidence type="ECO:0000313" key="4">
    <source>
        <dbReference type="Proteomes" id="UP001295684"/>
    </source>
</evidence>
<dbReference type="Proteomes" id="UP001295684">
    <property type="component" value="Unassembled WGS sequence"/>
</dbReference>
<protein>
    <submittedName>
        <fullName evidence="3">Uncharacterized protein</fullName>
    </submittedName>
</protein>
<feature type="compositionally biased region" description="Basic residues" evidence="1">
    <location>
        <begin position="568"/>
        <end position="581"/>
    </location>
</feature>
<feature type="region of interest" description="Disordered" evidence="1">
    <location>
        <begin position="357"/>
        <end position="581"/>
    </location>
</feature>
<dbReference type="AlphaFoldDB" id="A0AAD2DB73"/>
<accession>A0AAD2DB73</accession>
<dbReference type="EMBL" id="CAMPGE010030358">
    <property type="protein sequence ID" value="CAI2387877.1"/>
    <property type="molecule type" value="Genomic_DNA"/>
</dbReference>
<evidence type="ECO:0000256" key="1">
    <source>
        <dbReference type="SAM" id="MobiDB-lite"/>
    </source>
</evidence>
<comment type="caution">
    <text evidence="3">The sequence shown here is derived from an EMBL/GenBank/DDBJ whole genome shotgun (WGS) entry which is preliminary data.</text>
</comment>
<reference evidence="3" key="1">
    <citation type="submission" date="2023-07" db="EMBL/GenBank/DDBJ databases">
        <authorList>
            <consortium name="AG Swart"/>
            <person name="Singh M."/>
            <person name="Singh A."/>
            <person name="Seah K."/>
            <person name="Emmerich C."/>
        </authorList>
    </citation>
    <scope>NUCLEOTIDE SEQUENCE</scope>
    <source>
        <strain evidence="3">DP1</strain>
    </source>
</reference>
<feature type="compositionally biased region" description="Basic and acidic residues" evidence="1">
    <location>
        <begin position="551"/>
        <end position="561"/>
    </location>
</feature>
<feature type="compositionally biased region" description="Basic and acidic residues" evidence="1">
    <location>
        <begin position="264"/>
        <end position="281"/>
    </location>
</feature>
<feature type="region of interest" description="Disordered" evidence="1">
    <location>
        <begin position="104"/>
        <end position="188"/>
    </location>
</feature>